<dbReference type="AlphaFoldDB" id="A0AAE1FNU2"/>
<accession>A0AAE1FNU2</accession>
<reference evidence="1" key="1">
    <citation type="submission" date="2023-10" db="EMBL/GenBank/DDBJ databases">
        <title>Genome assemblies of two species of porcelain crab, Petrolisthes cinctipes and Petrolisthes manimaculis (Anomura: Porcellanidae).</title>
        <authorList>
            <person name="Angst P."/>
        </authorList>
    </citation>
    <scope>NUCLEOTIDE SEQUENCE</scope>
    <source>
        <strain evidence="1">PB745_01</strain>
        <tissue evidence="1">Gill</tissue>
    </source>
</reference>
<dbReference type="Proteomes" id="UP001286313">
    <property type="component" value="Unassembled WGS sequence"/>
</dbReference>
<evidence type="ECO:0000313" key="2">
    <source>
        <dbReference type="Proteomes" id="UP001286313"/>
    </source>
</evidence>
<gene>
    <name evidence="1" type="ORF">Pcinc_018605</name>
</gene>
<sequence>MVTLHASDGTLPRNIDYMVRETYSWFSHSSKSQLAYKRLYETMNDGKTPLQITRVCDTRWLSVEPAVTRILKQWDILRSHSQVTVNSILCVRSGLQRRETCCYSYELPRSVTSKIGTMQAYSDSYKEGTSSSASRIEDADDVISFL</sequence>
<dbReference type="EMBL" id="JAWQEG010001796">
    <property type="protein sequence ID" value="KAK3876632.1"/>
    <property type="molecule type" value="Genomic_DNA"/>
</dbReference>
<keyword evidence="2" id="KW-1185">Reference proteome</keyword>
<evidence type="ECO:0000313" key="1">
    <source>
        <dbReference type="EMBL" id="KAK3876632.1"/>
    </source>
</evidence>
<comment type="caution">
    <text evidence="1">The sequence shown here is derived from an EMBL/GenBank/DDBJ whole genome shotgun (WGS) entry which is preliminary data.</text>
</comment>
<proteinExistence type="predicted"/>
<organism evidence="1 2">
    <name type="scientific">Petrolisthes cinctipes</name>
    <name type="common">Flat porcelain crab</name>
    <dbReference type="NCBI Taxonomy" id="88211"/>
    <lineage>
        <taxon>Eukaryota</taxon>
        <taxon>Metazoa</taxon>
        <taxon>Ecdysozoa</taxon>
        <taxon>Arthropoda</taxon>
        <taxon>Crustacea</taxon>
        <taxon>Multicrustacea</taxon>
        <taxon>Malacostraca</taxon>
        <taxon>Eumalacostraca</taxon>
        <taxon>Eucarida</taxon>
        <taxon>Decapoda</taxon>
        <taxon>Pleocyemata</taxon>
        <taxon>Anomura</taxon>
        <taxon>Galatheoidea</taxon>
        <taxon>Porcellanidae</taxon>
        <taxon>Petrolisthes</taxon>
    </lineage>
</organism>
<protein>
    <submittedName>
        <fullName evidence="1">Uncharacterized protein</fullName>
    </submittedName>
</protein>
<name>A0AAE1FNU2_PETCI</name>